<dbReference type="RefSeq" id="YP_001467870.1">
    <property type="nucleotide sequence ID" value="NC_009803.1"/>
</dbReference>
<accession>A7XX38</accession>
<dbReference type="KEGG" id="vg:5600445"/>
<sequence>METLDLLAPLHDLPHFVSYKGSLEEIGGYLLANPDAREVVLELVKAIGELLPEAMVTIYLSPWCGQECVFIFVQNPWYGPYFDLVYDKLNEHLRLKDLQSCVWLTTDRTAPEE</sequence>
<dbReference type="GeneID" id="5600445"/>
<evidence type="ECO:0000313" key="1">
    <source>
        <dbReference type="EMBL" id="ABU96850.1"/>
    </source>
</evidence>
<name>A7XX38_BP234</name>
<dbReference type="EMBL" id="EU100883">
    <property type="protein sequence ID" value="ABU96850.1"/>
    <property type="molecule type" value="Genomic_DNA"/>
</dbReference>
<proteinExistence type="predicted"/>
<organism evidence="1 2">
    <name type="scientific">Thermus virus P23-45</name>
    <name type="common">Thermus thermophilus phage P23-45</name>
    <dbReference type="NCBI Taxonomy" id="2914006"/>
    <lineage>
        <taxon>Viruses</taxon>
        <taxon>Duplodnaviria</taxon>
        <taxon>Heunggongvirae</taxon>
        <taxon>Uroviricota</taxon>
        <taxon>Caudoviricetes</taxon>
        <taxon>Oshimavirus</taxon>
        <taxon>Oshimavirus P2345</taxon>
    </lineage>
</organism>
<organismHost>
    <name type="scientific">Thermus thermophilus</name>
    <dbReference type="NCBI Taxonomy" id="274"/>
</organismHost>
<evidence type="ECO:0000313" key="2">
    <source>
        <dbReference type="Proteomes" id="UP000001132"/>
    </source>
</evidence>
<keyword evidence="2" id="KW-1185">Reference proteome</keyword>
<dbReference type="Proteomes" id="UP000001132">
    <property type="component" value="Segment"/>
</dbReference>
<gene>
    <name evidence="1" type="ORF">P23p17</name>
</gene>
<protein>
    <submittedName>
        <fullName evidence="1">Uncharacterized protein</fullName>
    </submittedName>
</protein>
<reference evidence="1 2" key="1">
    <citation type="journal article" date="2008" name="J. Mol. Biol.">
        <title>Genome comparison and proteomic characterization of Thermus thermophilus bacteriophages P23-45 and P74-26: siphoviruses with triplex-forming sequences and the longest known tails.</title>
        <authorList>
            <person name="Minakhin L."/>
            <person name="Goel M."/>
            <person name="Berdygulova Z."/>
            <person name="Ramanculov E."/>
            <person name="Florens L."/>
            <person name="Glazko G."/>
            <person name="Karamychev V.N."/>
            <person name="Slesarev A.I."/>
            <person name="Kozyavkin S.A."/>
            <person name="Khromov I."/>
            <person name="Ackermann H.W."/>
            <person name="Washburn M."/>
            <person name="Mushegian A."/>
            <person name="Severinov K."/>
        </authorList>
    </citation>
    <scope>NUCLEOTIDE SEQUENCE</scope>
</reference>